<evidence type="ECO:0000256" key="5">
    <source>
        <dbReference type="SAM" id="MobiDB-lite"/>
    </source>
</evidence>
<name>A0A542SM64_9MICO</name>
<sequence>MAQGSDALKVMTVVGTRPEAIKMIPVIQALESSRHFQPVTISTGQHERMVADLFASTGIKTDIDLRVTQHGPVTLNQLFSHVTGAFDRIWQPGPVAEPFRADGGRSPFGAIACMVHGDTTSAAAAAIGAFHLGIPVIHVEAGLRTSNVLSPFPEEGNRQLISRIAALHLAPTSHNKMNLIAEGIDANRIVVTGNTSIDMLSWAVGQGGSLGPDLEDLDHDHSRRIVLVTAHRRENWGAGIERISGAVAQLASAYPNTVFVVPMHPNPAVRTTIRSHLSGYANVRLIEPRSYDQFARLMARSYLAITDSGGVQEEAPALHTPVLVVRDTTERTEGVDAGTLELVGTDPKRIVNAASRLLDSPTVHAERGKYLKTPTATATRHSASFKPWRTCFATARARTNSMTSRSAPPSCAASGRPRPSSPVRSRPRLCPSSLTVRWLVFPNERL</sequence>
<keyword evidence="1 4" id="KW-0413">Isomerase</keyword>
<dbReference type="NCBIfam" id="TIGR00236">
    <property type="entry name" value="wecB"/>
    <property type="match status" value="1"/>
</dbReference>
<dbReference type="Pfam" id="PF02350">
    <property type="entry name" value="Epimerase_2"/>
    <property type="match status" value="1"/>
</dbReference>
<dbReference type="InterPro" id="IPR003331">
    <property type="entry name" value="UDP_GlcNAc_Epimerase_2_dom"/>
</dbReference>
<organism evidence="7 8">
    <name type="scientific">Rarobacter incanus</name>
    <dbReference type="NCBI Taxonomy" id="153494"/>
    <lineage>
        <taxon>Bacteria</taxon>
        <taxon>Bacillati</taxon>
        <taxon>Actinomycetota</taxon>
        <taxon>Actinomycetes</taxon>
        <taxon>Micrococcales</taxon>
        <taxon>Rarobacteraceae</taxon>
        <taxon>Rarobacter</taxon>
    </lineage>
</organism>
<dbReference type="EMBL" id="VFNV01000001">
    <property type="protein sequence ID" value="TQK75730.1"/>
    <property type="molecule type" value="Genomic_DNA"/>
</dbReference>
<protein>
    <recommendedName>
        <fullName evidence="3">UDP-N-acetylglucosamine 2-epimerase (non-hydrolyzing)</fullName>
        <ecNumber evidence="3">5.1.3.14</ecNumber>
    </recommendedName>
</protein>
<evidence type="ECO:0000256" key="2">
    <source>
        <dbReference type="ARBA" id="ARBA00038209"/>
    </source>
</evidence>
<dbReference type="Gene3D" id="3.40.50.2000">
    <property type="entry name" value="Glycogen Phosphorylase B"/>
    <property type="match status" value="2"/>
</dbReference>
<feature type="domain" description="UDP-N-acetylglucosamine 2-epimerase" evidence="6">
    <location>
        <begin position="114"/>
        <end position="361"/>
    </location>
</feature>
<comment type="similarity">
    <text evidence="2 4">Belongs to the UDP-N-acetylglucosamine 2-epimerase family.</text>
</comment>
<dbReference type="Proteomes" id="UP000316181">
    <property type="component" value="Unassembled WGS sequence"/>
</dbReference>
<comment type="caution">
    <text evidence="7">The sequence shown here is derived from an EMBL/GenBank/DDBJ whole genome shotgun (WGS) entry which is preliminary data.</text>
</comment>
<reference evidence="7 8" key="1">
    <citation type="submission" date="2019-06" db="EMBL/GenBank/DDBJ databases">
        <title>Sequencing the genomes of 1000 actinobacteria strains.</title>
        <authorList>
            <person name="Klenk H.-P."/>
        </authorList>
    </citation>
    <scope>NUCLEOTIDE SEQUENCE [LARGE SCALE GENOMIC DNA]</scope>
    <source>
        <strain evidence="7 8">DSM 10596</strain>
    </source>
</reference>
<dbReference type="InterPro" id="IPR029767">
    <property type="entry name" value="WecB-like"/>
</dbReference>
<dbReference type="SUPFAM" id="SSF53756">
    <property type="entry name" value="UDP-Glycosyltransferase/glycogen phosphorylase"/>
    <property type="match status" value="1"/>
</dbReference>
<proteinExistence type="inferred from homology"/>
<dbReference type="PANTHER" id="PTHR43174:SF2">
    <property type="entry name" value="UDP-N-ACETYLGLUCOSAMINE 2-EPIMERASE"/>
    <property type="match status" value="1"/>
</dbReference>
<dbReference type="AlphaFoldDB" id="A0A542SM64"/>
<dbReference type="GO" id="GO:0008761">
    <property type="term" value="F:UDP-N-acetylglucosamine 2-epimerase activity"/>
    <property type="evidence" value="ECO:0007669"/>
    <property type="project" value="UniProtKB-EC"/>
</dbReference>
<evidence type="ECO:0000313" key="8">
    <source>
        <dbReference type="Proteomes" id="UP000316181"/>
    </source>
</evidence>
<gene>
    <name evidence="7" type="ORF">FB389_0364</name>
</gene>
<feature type="region of interest" description="Disordered" evidence="5">
    <location>
        <begin position="397"/>
        <end position="428"/>
    </location>
</feature>
<evidence type="ECO:0000256" key="4">
    <source>
        <dbReference type="RuleBase" id="RU003513"/>
    </source>
</evidence>
<dbReference type="CDD" id="cd03786">
    <property type="entry name" value="GTB_UDP-GlcNAc_2-Epimerase"/>
    <property type="match status" value="1"/>
</dbReference>
<evidence type="ECO:0000256" key="3">
    <source>
        <dbReference type="ARBA" id="ARBA00038858"/>
    </source>
</evidence>
<dbReference type="PANTHER" id="PTHR43174">
    <property type="entry name" value="UDP-N-ACETYLGLUCOSAMINE 2-EPIMERASE"/>
    <property type="match status" value="1"/>
</dbReference>
<evidence type="ECO:0000259" key="6">
    <source>
        <dbReference type="Pfam" id="PF02350"/>
    </source>
</evidence>
<evidence type="ECO:0000256" key="1">
    <source>
        <dbReference type="ARBA" id="ARBA00023235"/>
    </source>
</evidence>
<dbReference type="EC" id="5.1.3.14" evidence="3"/>
<keyword evidence="8" id="KW-1185">Reference proteome</keyword>
<feature type="compositionally biased region" description="Low complexity" evidence="5">
    <location>
        <begin position="404"/>
        <end position="428"/>
    </location>
</feature>
<accession>A0A542SM64</accession>
<evidence type="ECO:0000313" key="7">
    <source>
        <dbReference type="EMBL" id="TQK75730.1"/>
    </source>
</evidence>
<dbReference type="RefSeq" id="WP_142111093.1">
    <property type="nucleotide sequence ID" value="NZ_BAAATB010000008.1"/>
</dbReference>
<dbReference type="OrthoDB" id="9803238at2"/>